<name>A0ABU2B4L2_9CORY</name>
<gene>
    <name evidence="5" type="ORF">J2S37_000088</name>
</gene>
<keyword evidence="6" id="KW-1185">Reference proteome</keyword>
<comment type="similarity">
    <text evidence="3">Belongs to the aldehyde dehydrogenase family.</text>
</comment>
<protein>
    <submittedName>
        <fullName evidence="5">Succinate-semialdehyde dehydrogenase/glutarate-semialdehyde dehydrogenase</fullName>
        <ecNumber evidence="5">1.2.1.16</ecNumber>
        <ecNumber evidence="5">1.2.1.20</ecNumber>
        <ecNumber evidence="5">1.2.1.79</ecNumber>
    </submittedName>
</protein>
<evidence type="ECO:0000256" key="1">
    <source>
        <dbReference type="ARBA" id="ARBA00023002"/>
    </source>
</evidence>
<dbReference type="InterPro" id="IPR016162">
    <property type="entry name" value="Ald_DH_N"/>
</dbReference>
<accession>A0ABU2B4L2</accession>
<proteinExistence type="inferred from homology"/>
<feature type="domain" description="Aldehyde dehydrogenase" evidence="4">
    <location>
        <begin position="29"/>
        <end position="488"/>
    </location>
</feature>
<evidence type="ECO:0000313" key="6">
    <source>
        <dbReference type="Proteomes" id="UP001183619"/>
    </source>
</evidence>
<dbReference type="EC" id="1.2.1.79" evidence="5"/>
<dbReference type="InterPro" id="IPR015590">
    <property type="entry name" value="Aldehyde_DH_dom"/>
</dbReference>
<sequence length="491" mass="52146">MKATLTRNNHSVTVPTGIWMGTQCIGASSGQQFPVVDPATEEVLAHVANAGSAEWMKALDLADGVATTWAAFADRKRSEILTALFHKLTQRADDFARVMSFEMGKPFAEAQGEVAYGAEYFRWFAEEAVRSAGRVNSAPAGTGTIVVTREPVGPVLAITPWNFPLAMATRKIAPALAAGCPIVVKPAAETPLTMLLLGEVIAEVFSEFNVPSGVVSIIPTTGAKDLSQELMADARLKKVTFTGSTPVGKTLVRQSADNLQRSSMELGGNAPFVIDEDADLDLVLTCAMQAKMRNGGEACIAANRFIVHEAIAEEFTTRLTHRMSEVRTGHGLDEGTTLGPIITAKQRDAIAELVDDALACGAQLTVGGKKPEGDGFFYPATVLVNVPAQARILHEEIFGPVATVTTFTCLDDAIARANDTEFGLAAYGFTENIHTAQKLAKELKAGMVGINRGAISDPAAPFGGIKQSGFGREGGTEGIEEYQSIKYIALQ</sequence>
<organism evidence="5 6">
    <name type="scientific">Corynebacterium felinum</name>
    <dbReference type="NCBI Taxonomy" id="131318"/>
    <lineage>
        <taxon>Bacteria</taxon>
        <taxon>Bacillati</taxon>
        <taxon>Actinomycetota</taxon>
        <taxon>Actinomycetes</taxon>
        <taxon>Mycobacteriales</taxon>
        <taxon>Corynebacteriaceae</taxon>
        <taxon>Corynebacterium</taxon>
    </lineage>
</organism>
<dbReference type="EC" id="1.2.1.16" evidence="5"/>
<dbReference type="PANTHER" id="PTHR43353">
    <property type="entry name" value="SUCCINATE-SEMIALDEHYDE DEHYDROGENASE, MITOCHONDRIAL"/>
    <property type="match status" value="1"/>
</dbReference>
<dbReference type="Proteomes" id="UP001183619">
    <property type="component" value="Unassembled WGS sequence"/>
</dbReference>
<dbReference type="InterPro" id="IPR050740">
    <property type="entry name" value="Aldehyde_DH_Superfamily"/>
</dbReference>
<evidence type="ECO:0000259" key="4">
    <source>
        <dbReference type="Pfam" id="PF00171"/>
    </source>
</evidence>
<dbReference type="Gene3D" id="3.40.605.10">
    <property type="entry name" value="Aldehyde Dehydrogenase, Chain A, domain 1"/>
    <property type="match status" value="1"/>
</dbReference>
<reference evidence="5 6" key="1">
    <citation type="submission" date="2023-07" db="EMBL/GenBank/DDBJ databases">
        <title>Sequencing the genomes of 1000 actinobacteria strains.</title>
        <authorList>
            <person name="Klenk H.-P."/>
        </authorList>
    </citation>
    <scope>NUCLEOTIDE SEQUENCE [LARGE SCALE GENOMIC DNA]</scope>
    <source>
        <strain evidence="5 6">DSM 44508</strain>
    </source>
</reference>
<dbReference type="InterPro" id="IPR029510">
    <property type="entry name" value="Ald_DH_CS_GLU"/>
</dbReference>
<evidence type="ECO:0000256" key="3">
    <source>
        <dbReference type="RuleBase" id="RU003345"/>
    </source>
</evidence>
<dbReference type="PROSITE" id="PS00687">
    <property type="entry name" value="ALDEHYDE_DEHYDR_GLU"/>
    <property type="match status" value="1"/>
</dbReference>
<evidence type="ECO:0000256" key="2">
    <source>
        <dbReference type="PROSITE-ProRule" id="PRU10007"/>
    </source>
</evidence>
<dbReference type="EMBL" id="JAVDYF010000001">
    <property type="protein sequence ID" value="MDR7353550.1"/>
    <property type="molecule type" value="Genomic_DNA"/>
</dbReference>
<dbReference type="RefSeq" id="WP_277104300.1">
    <property type="nucleotide sequence ID" value="NZ_BAAAJS010000052.1"/>
</dbReference>
<evidence type="ECO:0000313" key="5">
    <source>
        <dbReference type="EMBL" id="MDR7353550.1"/>
    </source>
</evidence>
<feature type="active site" evidence="2">
    <location>
        <position position="265"/>
    </location>
</feature>
<dbReference type="SUPFAM" id="SSF53720">
    <property type="entry name" value="ALDH-like"/>
    <property type="match status" value="1"/>
</dbReference>
<dbReference type="Pfam" id="PF00171">
    <property type="entry name" value="Aldedh"/>
    <property type="match status" value="1"/>
</dbReference>
<dbReference type="CDD" id="cd07103">
    <property type="entry name" value="ALDH_F5_SSADH_GabD"/>
    <property type="match status" value="1"/>
</dbReference>
<dbReference type="GO" id="GO:0102810">
    <property type="term" value="F:glutarate-semialdehyde dehydrogenase (NADP+) activity"/>
    <property type="evidence" value="ECO:0007669"/>
    <property type="project" value="UniProtKB-EC"/>
</dbReference>
<comment type="caution">
    <text evidence="5">The sequence shown here is derived from an EMBL/GenBank/DDBJ whole genome shotgun (WGS) entry which is preliminary data.</text>
</comment>
<dbReference type="EC" id="1.2.1.20" evidence="5"/>
<dbReference type="InterPro" id="IPR016163">
    <property type="entry name" value="Ald_DH_C"/>
</dbReference>
<dbReference type="PANTHER" id="PTHR43353:SF5">
    <property type="entry name" value="SUCCINATE-SEMIALDEHYDE DEHYDROGENASE, MITOCHONDRIAL"/>
    <property type="match status" value="1"/>
</dbReference>
<dbReference type="GO" id="GO:0036243">
    <property type="term" value="F:succinate-semialdehyde dehydrogenase (NADP+) activity"/>
    <property type="evidence" value="ECO:0007669"/>
    <property type="project" value="UniProtKB-EC"/>
</dbReference>
<dbReference type="InterPro" id="IPR016161">
    <property type="entry name" value="Ald_DH/histidinol_DH"/>
</dbReference>
<keyword evidence="1 3" id="KW-0560">Oxidoreductase</keyword>
<dbReference type="Gene3D" id="3.40.309.10">
    <property type="entry name" value="Aldehyde Dehydrogenase, Chain A, domain 2"/>
    <property type="match status" value="1"/>
</dbReference>